<sequence>MVPIVFIIFFLPFFGSSENLQWLHRGPSNFLGCFSYESKVEEEENLVHTFWSNSYSPLLDSRLRNLRFNASETTKPYYIVTPKNAHQVRAVILCSKKLKLELRIRGGGHDYEGISYASTRPFVMLDMVNIRNVDVNVKNQTAWVGAGTILGELYYHIAEKSDNKLGFPAGVCPTVGLGGYISGGGQGMMMRKYGLATDNVIDAIIVDANGRILDKQSMGEDLFWAIRGGGASSFGVVVSWKLRLVRLPPKVTVFAVTRTQEEGANRLIFRWQEFLDEMPKELFVRIMVMPTENSLGQPIMKAGFHSLFLGRRDKLLKIMEEKLPELKVKAKDCKEMSWINSTLFFDFIEGKEAIKDLLDRSRYNRGFFKGKSDYVSVPIRESILNAVWDVFNQGVRGTLLLQPYGGRVAEIPVNQTAFPHRKGTLYNIHYFTMWHEDRDDLMKKHMDWINTIYNYMGSYVANPRVAYSNYRDLDLGKNEYLDNRYEEANTWGHMYYKENFKRLAQIKHQVDPENFFRHEQSIPPLRERYDI</sequence>
<gene>
    <name evidence="1" type="ORF">M9H77_28339</name>
</gene>
<comment type="caution">
    <text evidence="1">The sequence shown here is derived from an EMBL/GenBank/DDBJ whole genome shotgun (WGS) entry which is preliminary data.</text>
</comment>
<dbReference type="Proteomes" id="UP001060085">
    <property type="component" value="Linkage Group LG06"/>
</dbReference>
<reference evidence="2" key="1">
    <citation type="journal article" date="2023" name="Nat. Plants">
        <title>Single-cell RNA sequencing provides a high-resolution roadmap for understanding the multicellular compartmentation of specialized metabolism.</title>
        <authorList>
            <person name="Sun S."/>
            <person name="Shen X."/>
            <person name="Li Y."/>
            <person name="Li Y."/>
            <person name="Wang S."/>
            <person name="Li R."/>
            <person name="Zhang H."/>
            <person name="Shen G."/>
            <person name="Guo B."/>
            <person name="Wei J."/>
            <person name="Xu J."/>
            <person name="St-Pierre B."/>
            <person name="Chen S."/>
            <person name="Sun C."/>
        </authorList>
    </citation>
    <scope>NUCLEOTIDE SEQUENCE [LARGE SCALE GENOMIC DNA]</scope>
</reference>
<keyword evidence="2" id="KW-1185">Reference proteome</keyword>
<evidence type="ECO:0000313" key="2">
    <source>
        <dbReference type="Proteomes" id="UP001060085"/>
    </source>
</evidence>
<organism evidence="1 2">
    <name type="scientific">Catharanthus roseus</name>
    <name type="common">Madagascar periwinkle</name>
    <name type="synonym">Vinca rosea</name>
    <dbReference type="NCBI Taxonomy" id="4058"/>
    <lineage>
        <taxon>Eukaryota</taxon>
        <taxon>Viridiplantae</taxon>
        <taxon>Streptophyta</taxon>
        <taxon>Embryophyta</taxon>
        <taxon>Tracheophyta</taxon>
        <taxon>Spermatophyta</taxon>
        <taxon>Magnoliopsida</taxon>
        <taxon>eudicotyledons</taxon>
        <taxon>Gunneridae</taxon>
        <taxon>Pentapetalae</taxon>
        <taxon>asterids</taxon>
        <taxon>lamiids</taxon>
        <taxon>Gentianales</taxon>
        <taxon>Apocynaceae</taxon>
        <taxon>Rauvolfioideae</taxon>
        <taxon>Vinceae</taxon>
        <taxon>Catharanthinae</taxon>
        <taxon>Catharanthus</taxon>
    </lineage>
</organism>
<dbReference type="EMBL" id="CM044706">
    <property type="protein sequence ID" value="KAI5659546.1"/>
    <property type="molecule type" value="Genomic_DNA"/>
</dbReference>
<evidence type="ECO:0000313" key="1">
    <source>
        <dbReference type="EMBL" id="KAI5659546.1"/>
    </source>
</evidence>
<name>A0ACC0AFP0_CATRO</name>
<protein>
    <submittedName>
        <fullName evidence="1">Uncharacterized protein</fullName>
    </submittedName>
</protein>
<accession>A0ACC0AFP0</accession>
<proteinExistence type="predicted"/>